<dbReference type="InterPro" id="IPR020449">
    <property type="entry name" value="Tscrpt_reg_AraC-type_HTH"/>
</dbReference>
<keyword evidence="3" id="KW-0804">Transcription</keyword>
<organism evidence="5 6">
    <name type="scientific">Aquimarina addita</name>
    <dbReference type="NCBI Taxonomy" id="870485"/>
    <lineage>
        <taxon>Bacteria</taxon>
        <taxon>Pseudomonadati</taxon>
        <taxon>Bacteroidota</taxon>
        <taxon>Flavobacteriia</taxon>
        <taxon>Flavobacteriales</taxon>
        <taxon>Flavobacteriaceae</taxon>
        <taxon>Aquimarina</taxon>
    </lineage>
</organism>
<evidence type="ECO:0000259" key="4">
    <source>
        <dbReference type="PROSITE" id="PS01124"/>
    </source>
</evidence>
<dbReference type="Pfam" id="PF06445">
    <property type="entry name" value="GyrI-like"/>
    <property type="match status" value="1"/>
</dbReference>
<dbReference type="PANTHER" id="PTHR40055:SF2">
    <property type="entry name" value="DNA GYRASE INHIBITOR"/>
    <property type="match status" value="1"/>
</dbReference>
<dbReference type="PROSITE" id="PS00041">
    <property type="entry name" value="HTH_ARAC_FAMILY_1"/>
    <property type="match status" value="1"/>
</dbReference>
<evidence type="ECO:0000256" key="3">
    <source>
        <dbReference type="ARBA" id="ARBA00023163"/>
    </source>
</evidence>
<evidence type="ECO:0000313" key="5">
    <source>
        <dbReference type="EMBL" id="GAA3513660.1"/>
    </source>
</evidence>
<dbReference type="SMART" id="SM00342">
    <property type="entry name" value="HTH_ARAC"/>
    <property type="match status" value="1"/>
</dbReference>
<dbReference type="Proteomes" id="UP001500459">
    <property type="component" value="Unassembled WGS sequence"/>
</dbReference>
<accession>A0ABP6UQH3</accession>
<dbReference type="RefSeq" id="WP_344928699.1">
    <property type="nucleotide sequence ID" value="NZ_BAABCW010000012.1"/>
</dbReference>
<dbReference type="SMART" id="SM00871">
    <property type="entry name" value="AraC_E_bind"/>
    <property type="match status" value="1"/>
</dbReference>
<reference evidence="6" key="1">
    <citation type="journal article" date="2019" name="Int. J. Syst. Evol. Microbiol.">
        <title>The Global Catalogue of Microorganisms (GCM) 10K type strain sequencing project: providing services to taxonomists for standard genome sequencing and annotation.</title>
        <authorList>
            <consortium name="The Broad Institute Genomics Platform"/>
            <consortium name="The Broad Institute Genome Sequencing Center for Infectious Disease"/>
            <person name="Wu L."/>
            <person name="Ma J."/>
        </authorList>
    </citation>
    <scope>NUCLEOTIDE SEQUENCE [LARGE SCALE GENOMIC DNA]</scope>
    <source>
        <strain evidence="6">JCM 17106</strain>
    </source>
</reference>
<dbReference type="Gene3D" id="3.20.80.10">
    <property type="entry name" value="Regulatory factor, effector binding domain"/>
    <property type="match status" value="1"/>
</dbReference>
<dbReference type="Pfam" id="PF12833">
    <property type="entry name" value="HTH_18"/>
    <property type="match status" value="1"/>
</dbReference>
<evidence type="ECO:0000313" key="6">
    <source>
        <dbReference type="Proteomes" id="UP001500459"/>
    </source>
</evidence>
<evidence type="ECO:0000256" key="2">
    <source>
        <dbReference type="ARBA" id="ARBA00023125"/>
    </source>
</evidence>
<name>A0ABP6UQH3_9FLAO</name>
<dbReference type="SUPFAM" id="SSF55136">
    <property type="entry name" value="Probable bacterial effector-binding domain"/>
    <property type="match status" value="1"/>
</dbReference>
<keyword evidence="6" id="KW-1185">Reference proteome</keyword>
<dbReference type="InterPro" id="IPR011256">
    <property type="entry name" value="Reg_factor_effector_dom_sf"/>
</dbReference>
<dbReference type="PANTHER" id="PTHR40055">
    <property type="entry name" value="TRANSCRIPTIONAL REGULATOR YGIV-RELATED"/>
    <property type="match status" value="1"/>
</dbReference>
<dbReference type="InterPro" id="IPR029442">
    <property type="entry name" value="GyrI-like"/>
</dbReference>
<comment type="caution">
    <text evidence="5">The sequence shown here is derived from an EMBL/GenBank/DDBJ whole genome shotgun (WGS) entry which is preliminary data.</text>
</comment>
<sequence>MGFSGDQITTDYIHRINKALYFIDTHLDSELSLAIVAEVAHYSPYHFHRVFKAVVNETLHTYITRKRIEKAASILFRRKEVSISELSFQYGFKSNSSFTRTFKKTYGISPTQFRKISPSRYSKIRQKNRKNGQEKEVFEKYICNINNHKNWIKMNATIEVKEILELKYAYINHIGINNIESSFEKLYKWANSKGFFNDPNTKIGRIFHDSFKITDQNKVRMSICTFISIPFETQGEISNSVIEKTKCLIARFKIKPEEFEKSWSSFFVWMNENGFKKAESNPFEIYLNNFNEHPENICIVDMYIPVE</sequence>
<protein>
    <submittedName>
        <fullName evidence="5">AraC family transcriptional regulator</fullName>
    </submittedName>
</protein>
<dbReference type="PRINTS" id="PR00032">
    <property type="entry name" value="HTHARAC"/>
</dbReference>
<evidence type="ECO:0000256" key="1">
    <source>
        <dbReference type="ARBA" id="ARBA00023015"/>
    </source>
</evidence>
<keyword evidence="1" id="KW-0805">Transcription regulation</keyword>
<dbReference type="InterPro" id="IPR009057">
    <property type="entry name" value="Homeodomain-like_sf"/>
</dbReference>
<dbReference type="SUPFAM" id="SSF46689">
    <property type="entry name" value="Homeodomain-like"/>
    <property type="match status" value="2"/>
</dbReference>
<dbReference type="InterPro" id="IPR010499">
    <property type="entry name" value="AraC_E-bd"/>
</dbReference>
<dbReference type="Gene3D" id="1.10.10.60">
    <property type="entry name" value="Homeodomain-like"/>
    <property type="match status" value="2"/>
</dbReference>
<proteinExistence type="predicted"/>
<dbReference type="InterPro" id="IPR018060">
    <property type="entry name" value="HTH_AraC"/>
</dbReference>
<feature type="domain" description="HTH araC/xylS-type" evidence="4">
    <location>
        <begin position="17"/>
        <end position="116"/>
    </location>
</feature>
<keyword evidence="2" id="KW-0238">DNA-binding</keyword>
<dbReference type="InterPro" id="IPR050908">
    <property type="entry name" value="SmbC-like"/>
</dbReference>
<dbReference type="PROSITE" id="PS01124">
    <property type="entry name" value="HTH_ARAC_FAMILY_2"/>
    <property type="match status" value="1"/>
</dbReference>
<dbReference type="InterPro" id="IPR018062">
    <property type="entry name" value="HTH_AraC-typ_CS"/>
</dbReference>
<gene>
    <name evidence="5" type="ORF">GCM10022393_29340</name>
</gene>
<dbReference type="EMBL" id="BAABCW010000012">
    <property type="protein sequence ID" value="GAA3513660.1"/>
    <property type="molecule type" value="Genomic_DNA"/>
</dbReference>